<protein>
    <recommendedName>
        <fullName evidence="1">DUF218 domain-containing protein</fullName>
    </recommendedName>
</protein>
<evidence type="ECO:0000313" key="3">
    <source>
        <dbReference type="Proteomes" id="UP000599074"/>
    </source>
</evidence>
<name>A0A8J3TDZ4_9ACTN</name>
<dbReference type="InterPro" id="IPR003848">
    <property type="entry name" value="DUF218"/>
</dbReference>
<dbReference type="Pfam" id="PF02698">
    <property type="entry name" value="DUF218"/>
    <property type="match status" value="1"/>
</dbReference>
<dbReference type="AlphaFoldDB" id="A0A8J3TDZ4"/>
<sequence length="219" mass="24021">MAETVIPQSVRPDVETLWDYHDLRHDLRPCDVGVGLGGRGLGVAALAVELFRGGLFPRLVFTGGRAPGSADSLPRGEAVHYGEYAVAHGVPPEALLLETRASNTLENVAFSRDLLATHGLRPRSVLVMSRPYQRRRAYATCRKVWPDVTVVCAATTLPLDDYVADAGDARRVIDLIVGDTQRVDLYARRGHLVPQEMPPAVRLAYDRLVRAGYTGRLAR</sequence>
<dbReference type="PANTHER" id="PTHR30336">
    <property type="entry name" value="INNER MEMBRANE PROTEIN, PROBABLE PERMEASE"/>
    <property type="match status" value="1"/>
</dbReference>
<proteinExistence type="predicted"/>
<dbReference type="GO" id="GO:0005886">
    <property type="term" value="C:plasma membrane"/>
    <property type="evidence" value="ECO:0007669"/>
    <property type="project" value="TreeGrafter"/>
</dbReference>
<dbReference type="InterPro" id="IPR014729">
    <property type="entry name" value="Rossmann-like_a/b/a_fold"/>
</dbReference>
<evidence type="ECO:0000259" key="1">
    <source>
        <dbReference type="Pfam" id="PF02698"/>
    </source>
</evidence>
<accession>A0A8J3TDZ4</accession>
<dbReference type="EMBL" id="BOON01000051">
    <property type="protein sequence ID" value="GII25390.1"/>
    <property type="molecule type" value="Genomic_DNA"/>
</dbReference>
<keyword evidence="3" id="KW-1185">Reference proteome</keyword>
<dbReference type="CDD" id="cd06259">
    <property type="entry name" value="YdcF-like"/>
    <property type="match status" value="1"/>
</dbReference>
<dbReference type="InterPro" id="IPR051599">
    <property type="entry name" value="Cell_Envelope_Assoc"/>
</dbReference>
<evidence type="ECO:0000313" key="2">
    <source>
        <dbReference type="EMBL" id="GII25390.1"/>
    </source>
</evidence>
<organism evidence="2 3">
    <name type="scientific">Planosporangium mesophilum</name>
    <dbReference type="NCBI Taxonomy" id="689768"/>
    <lineage>
        <taxon>Bacteria</taxon>
        <taxon>Bacillati</taxon>
        <taxon>Actinomycetota</taxon>
        <taxon>Actinomycetes</taxon>
        <taxon>Micromonosporales</taxon>
        <taxon>Micromonosporaceae</taxon>
        <taxon>Planosporangium</taxon>
    </lineage>
</organism>
<dbReference type="Proteomes" id="UP000599074">
    <property type="component" value="Unassembled WGS sequence"/>
</dbReference>
<comment type="caution">
    <text evidence="2">The sequence shown here is derived from an EMBL/GenBank/DDBJ whole genome shotgun (WGS) entry which is preliminary data.</text>
</comment>
<feature type="domain" description="DUF218" evidence="1">
    <location>
        <begin position="44"/>
        <end position="164"/>
    </location>
</feature>
<gene>
    <name evidence="2" type="ORF">Pme01_49870</name>
</gene>
<dbReference type="RefSeq" id="WP_168118065.1">
    <property type="nucleotide sequence ID" value="NZ_BOON01000051.1"/>
</dbReference>
<reference evidence="2" key="1">
    <citation type="submission" date="2021-01" db="EMBL/GenBank/DDBJ databases">
        <title>Whole genome shotgun sequence of Planosporangium mesophilum NBRC 109066.</title>
        <authorList>
            <person name="Komaki H."/>
            <person name="Tamura T."/>
        </authorList>
    </citation>
    <scope>NUCLEOTIDE SEQUENCE</scope>
    <source>
        <strain evidence="2">NBRC 109066</strain>
    </source>
</reference>
<dbReference type="Gene3D" id="3.40.50.620">
    <property type="entry name" value="HUPs"/>
    <property type="match status" value="1"/>
</dbReference>
<dbReference type="PANTHER" id="PTHR30336:SF20">
    <property type="entry name" value="DUF218 DOMAIN-CONTAINING PROTEIN"/>
    <property type="match status" value="1"/>
</dbReference>